<proteinExistence type="predicted"/>
<protein>
    <submittedName>
        <fullName evidence="1">Uncharacterized protein</fullName>
    </submittedName>
</protein>
<dbReference type="KEGG" id="sphj:BSL82_01260"/>
<accession>A0A1L3ZR41</accession>
<evidence type="ECO:0000313" key="2">
    <source>
        <dbReference type="Proteomes" id="UP000182063"/>
    </source>
</evidence>
<keyword evidence="2" id="KW-1185">Reference proteome</keyword>
<dbReference type="STRING" id="1921510.BSL82_01260"/>
<sequence length="120" mass="11822">MAKAVDNTVLDAALDKIATATRASLCSGQPANFAGIAAVALADVTIDSGDFTKADGDTSGRKVTVAAQSGVTVDATGTGTHIALDDGTTLLYVTTCSSTAVTSGGTVDLGAWDVEIADPS</sequence>
<organism evidence="1 2">
    <name type="scientific">Tardibacter chloracetimidivorans</name>
    <dbReference type="NCBI Taxonomy" id="1921510"/>
    <lineage>
        <taxon>Bacteria</taxon>
        <taxon>Pseudomonadati</taxon>
        <taxon>Pseudomonadota</taxon>
        <taxon>Alphaproteobacteria</taxon>
        <taxon>Sphingomonadales</taxon>
        <taxon>Sphingomonadaceae</taxon>
        <taxon>Tardibacter</taxon>
    </lineage>
</organism>
<dbReference type="AlphaFoldDB" id="A0A1L3ZR41"/>
<evidence type="ECO:0000313" key="1">
    <source>
        <dbReference type="EMBL" id="API58092.1"/>
    </source>
</evidence>
<dbReference type="Proteomes" id="UP000182063">
    <property type="component" value="Chromosome"/>
</dbReference>
<name>A0A1L3ZR41_9SPHN</name>
<dbReference type="OrthoDB" id="7596386at2"/>
<dbReference type="RefSeq" id="WP_072595668.1">
    <property type="nucleotide sequence ID" value="NZ_CP018221.1"/>
</dbReference>
<gene>
    <name evidence="1" type="ORF">BSL82_01260</name>
</gene>
<dbReference type="EMBL" id="CP018221">
    <property type="protein sequence ID" value="API58092.1"/>
    <property type="molecule type" value="Genomic_DNA"/>
</dbReference>
<reference evidence="2" key="1">
    <citation type="submission" date="2016-11" db="EMBL/GenBank/DDBJ databases">
        <title>Complete Genome Sequence of alachlor-degrading Sphingomonas sp. strain JJ-A5.</title>
        <authorList>
            <person name="Lee H."/>
            <person name="Ka J.-O."/>
        </authorList>
    </citation>
    <scope>NUCLEOTIDE SEQUENCE [LARGE SCALE GENOMIC DNA]</scope>
    <source>
        <strain evidence="2">JJ-A5</strain>
    </source>
</reference>